<keyword evidence="4" id="KW-0175">Coiled coil</keyword>
<feature type="domain" description="Transcription elongation factor GreA/GreB C-terminal" evidence="11">
    <location>
        <begin position="79"/>
        <end position="154"/>
    </location>
</feature>
<dbReference type="InterPro" id="IPR001437">
    <property type="entry name" value="Tscrpt_elong_fac_GreA/B_C"/>
</dbReference>
<name>A0ABV1HXE0_9FIRM</name>
<dbReference type="PIRSF" id="PIRSF006092">
    <property type="entry name" value="GreA_GreB"/>
    <property type="match status" value="1"/>
</dbReference>
<comment type="function">
    <text evidence="7 9 10">Necessary for efficient RNA polymerase transcription elongation past template-encoded arresting sites. The arresting sites in DNA have the property of trapping a certain fraction of elongating RNA polymerases that pass through, resulting in locked ternary complexes. Cleavage of the nascent transcript by cleavage factors such as GreA or GreB allows the resumption of elongation from the new 3'terminus. GreA releases sequences of 2 to 3 nucleotides.</text>
</comment>
<comment type="similarity">
    <text evidence="1 9 10">Belongs to the GreA/GreB family.</text>
</comment>
<evidence type="ECO:0000256" key="7">
    <source>
        <dbReference type="ARBA" id="ARBA00024916"/>
    </source>
</evidence>
<dbReference type="Gene3D" id="1.10.287.180">
    <property type="entry name" value="Transcription elongation factor, GreA/GreB, N-terminal domain"/>
    <property type="match status" value="1"/>
</dbReference>
<organism evidence="13 14">
    <name type="scientific">Hominiventricola aquisgranensis</name>
    <dbReference type="NCBI Taxonomy" id="3133164"/>
    <lineage>
        <taxon>Bacteria</taxon>
        <taxon>Bacillati</taxon>
        <taxon>Bacillota</taxon>
        <taxon>Clostridia</taxon>
        <taxon>Lachnospirales</taxon>
        <taxon>Lachnospiraceae</taxon>
        <taxon>Hominiventricola</taxon>
    </lineage>
</organism>
<protein>
    <recommendedName>
        <fullName evidence="2 9">Transcription elongation factor GreA</fullName>
    </recommendedName>
    <alternativeName>
        <fullName evidence="8 9">Transcript cleavage factor GreA</fullName>
    </alternativeName>
</protein>
<keyword evidence="13" id="KW-0251">Elongation factor</keyword>
<dbReference type="PANTHER" id="PTHR30437">
    <property type="entry name" value="TRANSCRIPTION ELONGATION FACTOR GREA"/>
    <property type="match status" value="1"/>
</dbReference>
<dbReference type="Pfam" id="PF03449">
    <property type="entry name" value="GreA_GreB_N"/>
    <property type="match status" value="1"/>
</dbReference>
<proteinExistence type="inferred from homology"/>
<evidence type="ECO:0000313" key="13">
    <source>
        <dbReference type="EMBL" id="MEQ2577591.1"/>
    </source>
</evidence>
<evidence type="ECO:0000256" key="4">
    <source>
        <dbReference type="ARBA" id="ARBA00023054"/>
    </source>
</evidence>
<dbReference type="GO" id="GO:0003746">
    <property type="term" value="F:translation elongation factor activity"/>
    <property type="evidence" value="ECO:0007669"/>
    <property type="project" value="UniProtKB-KW"/>
</dbReference>
<comment type="caution">
    <text evidence="13">The sequence shown here is derived from an EMBL/GenBank/DDBJ whole genome shotgun (WGS) entry which is preliminary data.</text>
</comment>
<dbReference type="HAMAP" id="MF_00105">
    <property type="entry name" value="GreA_GreB"/>
    <property type="match status" value="1"/>
</dbReference>
<keyword evidence="13" id="KW-0648">Protein biosynthesis</keyword>
<feature type="domain" description="Transcription elongation factor GreA/GreB N-terminal" evidence="12">
    <location>
        <begin position="5"/>
        <end position="73"/>
    </location>
</feature>
<reference evidence="13 14" key="1">
    <citation type="submission" date="2024-03" db="EMBL/GenBank/DDBJ databases">
        <title>Human intestinal bacterial collection.</title>
        <authorList>
            <person name="Pauvert C."/>
            <person name="Hitch T.C.A."/>
            <person name="Clavel T."/>
        </authorList>
    </citation>
    <scope>NUCLEOTIDE SEQUENCE [LARGE SCALE GENOMIC DNA]</scope>
    <source>
        <strain evidence="13 14">CLA-AA-H78B</strain>
    </source>
</reference>
<evidence type="ECO:0000256" key="2">
    <source>
        <dbReference type="ARBA" id="ARBA00013729"/>
    </source>
</evidence>
<evidence type="ECO:0000256" key="3">
    <source>
        <dbReference type="ARBA" id="ARBA00023015"/>
    </source>
</evidence>
<dbReference type="Proteomes" id="UP001470288">
    <property type="component" value="Unassembled WGS sequence"/>
</dbReference>
<dbReference type="NCBIfam" id="TIGR01462">
    <property type="entry name" value="greA"/>
    <property type="match status" value="1"/>
</dbReference>
<gene>
    <name evidence="9 13" type="primary">greA</name>
    <name evidence="13" type="ORF">WMO62_01890</name>
</gene>
<dbReference type="SUPFAM" id="SSF46557">
    <property type="entry name" value="GreA transcript cleavage protein, N-terminal domain"/>
    <property type="match status" value="1"/>
</dbReference>
<dbReference type="RefSeq" id="WP_349143616.1">
    <property type="nucleotide sequence ID" value="NZ_JBBMFC010000002.1"/>
</dbReference>
<evidence type="ECO:0000256" key="6">
    <source>
        <dbReference type="ARBA" id="ARBA00023163"/>
    </source>
</evidence>
<dbReference type="NCBIfam" id="NF001263">
    <property type="entry name" value="PRK00226.1-4"/>
    <property type="match status" value="1"/>
</dbReference>
<dbReference type="Pfam" id="PF01272">
    <property type="entry name" value="GreA_GreB"/>
    <property type="match status" value="1"/>
</dbReference>
<dbReference type="InterPro" id="IPR018151">
    <property type="entry name" value="TF_GreA/GreB_CS"/>
</dbReference>
<dbReference type="InterPro" id="IPR036953">
    <property type="entry name" value="GreA/GreB_C_sf"/>
</dbReference>
<evidence type="ECO:0000313" key="14">
    <source>
        <dbReference type="Proteomes" id="UP001470288"/>
    </source>
</evidence>
<dbReference type="PANTHER" id="PTHR30437:SF4">
    <property type="entry name" value="TRANSCRIPTION ELONGATION FACTOR GREA"/>
    <property type="match status" value="1"/>
</dbReference>
<accession>A0ABV1HXE0</accession>
<dbReference type="InterPro" id="IPR028624">
    <property type="entry name" value="Tscrpt_elong_fac_GreA/B"/>
</dbReference>
<evidence type="ECO:0000259" key="11">
    <source>
        <dbReference type="Pfam" id="PF01272"/>
    </source>
</evidence>
<keyword evidence="5 9" id="KW-0238">DNA-binding</keyword>
<dbReference type="Gene3D" id="3.10.50.30">
    <property type="entry name" value="Transcription elongation factor, GreA/GreB, C-terminal domain"/>
    <property type="match status" value="1"/>
</dbReference>
<dbReference type="InterPro" id="IPR036805">
    <property type="entry name" value="Tscrpt_elong_fac_GreA/B_N_sf"/>
</dbReference>
<dbReference type="EMBL" id="JBBMFC010000002">
    <property type="protein sequence ID" value="MEQ2577591.1"/>
    <property type="molecule type" value="Genomic_DNA"/>
</dbReference>
<evidence type="ECO:0000256" key="9">
    <source>
        <dbReference type="HAMAP-Rule" id="MF_00105"/>
    </source>
</evidence>
<evidence type="ECO:0000256" key="10">
    <source>
        <dbReference type="RuleBase" id="RU000556"/>
    </source>
</evidence>
<evidence type="ECO:0000259" key="12">
    <source>
        <dbReference type="Pfam" id="PF03449"/>
    </source>
</evidence>
<dbReference type="InterPro" id="IPR022691">
    <property type="entry name" value="Tscrpt_elong_fac_GreA/B_N"/>
</dbReference>
<evidence type="ECO:0000256" key="5">
    <source>
        <dbReference type="ARBA" id="ARBA00023125"/>
    </source>
</evidence>
<dbReference type="InterPro" id="IPR006359">
    <property type="entry name" value="Tscrpt_elong_fac_GreA"/>
</dbReference>
<evidence type="ECO:0000256" key="1">
    <source>
        <dbReference type="ARBA" id="ARBA00008213"/>
    </source>
</evidence>
<dbReference type="SUPFAM" id="SSF54534">
    <property type="entry name" value="FKBP-like"/>
    <property type="match status" value="1"/>
</dbReference>
<sequence length="167" mass="19134">MKEKLTPKDIEKIQAEIDHRKLVLRPQILDAVREARAQGDLSENFEYSAAKRENGTNNSRIRYLERVLKNAVIVEDHTTSDEIGLNKTVTVYIPEDDECETYKIVTSIRGNSMKNLISIESPLGKALLRHHVGDKVMIPVSSDYSYEVEIREIKDTSDEEDDNIRAF</sequence>
<dbReference type="InterPro" id="IPR023459">
    <property type="entry name" value="Tscrpt_elong_fac_GreA/B_fam"/>
</dbReference>
<dbReference type="PROSITE" id="PS00830">
    <property type="entry name" value="GREAB_2"/>
    <property type="match status" value="1"/>
</dbReference>
<evidence type="ECO:0000256" key="8">
    <source>
        <dbReference type="ARBA" id="ARBA00030776"/>
    </source>
</evidence>
<keyword evidence="14" id="KW-1185">Reference proteome</keyword>
<keyword evidence="6 9" id="KW-0804">Transcription</keyword>
<keyword evidence="3 9" id="KW-0805">Transcription regulation</keyword>